<dbReference type="GO" id="GO:0016887">
    <property type="term" value="F:ATP hydrolysis activity"/>
    <property type="evidence" value="ECO:0007669"/>
    <property type="project" value="InterPro"/>
</dbReference>
<dbReference type="CDD" id="cd01130">
    <property type="entry name" value="VirB11-like_ATPase"/>
    <property type="match status" value="1"/>
</dbReference>
<evidence type="ECO:0000313" key="5">
    <source>
        <dbReference type="EMBL" id="SIM52772.1"/>
    </source>
</evidence>
<dbReference type="InterPro" id="IPR027417">
    <property type="entry name" value="P-loop_NTPase"/>
</dbReference>
<name>A0A1N5TWE8_9ARCH</name>
<dbReference type="InterPro" id="IPR001482">
    <property type="entry name" value="T2SS/T4SS_dom"/>
</dbReference>
<evidence type="ECO:0000256" key="2">
    <source>
        <dbReference type="SAM" id="MobiDB-lite"/>
    </source>
</evidence>
<dbReference type="Proteomes" id="UP000195607">
    <property type="component" value="Chromosome I"/>
</dbReference>
<evidence type="ECO:0000313" key="6">
    <source>
        <dbReference type="Proteomes" id="UP000195607"/>
    </source>
</evidence>
<dbReference type="AlphaFoldDB" id="A0A1N5TWE8"/>
<evidence type="ECO:0000259" key="4">
    <source>
        <dbReference type="Pfam" id="PF23989"/>
    </source>
</evidence>
<sequence>MPLFSPTKKKEKKPVKNVPSKREERITEVPSVGKYEILDEYNIIPQTVTVEISWNPTSMESIYIANEPVLSSDEEILLKKISKNMEQIVKSSKNLPEDLSQLTIEKVIDSYLKGRKYKLNRRTVDKIKYFIKRNYEGYGPLEPVVRDPLVEDVSCNGVGIPVYVEHKIHGSLKTNIVFDNEKDLDSYVVRLAQMCGKEVSMNEPIIDGTFPQGHRIQLTFGNEISTKGSAFTFRLFRESPFTPVELIKYGAATSELATYLWFAVENLKSAIIAGVPGVGKTSTINAILMFIPSNTKVFSIEETREINIMHQNWVATSTRESIYSTANGDSKNPPIGMFELVKMAMRQRPTYIVLGEIRGRESYSLFQAISTGHTAYSTIHADSMETLVNRLESNPLNIPRVLIGALNIVIFNKFVRVGSRNMRKLMEIDEIVGTDQDSGEIMYNKVFSYDFNQNEQVFSGFSKILNEIRDAKQWTQEEMNFEFERRKSLLDGLVKNNITDYTNITRIINIYYKDPETAMKMASGI</sequence>
<comment type="similarity">
    <text evidence="1">Belongs to the GSP E family.</text>
</comment>
<dbReference type="InterPro" id="IPR050921">
    <property type="entry name" value="T4SS_GSP_E_ATPase"/>
</dbReference>
<protein>
    <submittedName>
        <fullName evidence="5">Type II secretion system ATPase subunit</fullName>
    </submittedName>
</protein>
<dbReference type="GeneID" id="41587993"/>
<accession>A0A1N5TWE8</accession>
<dbReference type="SUPFAM" id="SSF52540">
    <property type="entry name" value="P-loop containing nucleoside triphosphate hydrolases"/>
    <property type="match status" value="1"/>
</dbReference>
<dbReference type="Gene3D" id="3.30.450.380">
    <property type="match status" value="1"/>
</dbReference>
<evidence type="ECO:0000259" key="3">
    <source>
        <dbReference type="Pfam" id="PF00437"/>
    </source>
</evidence>
<dbReference type="InterPro" id="IPR056571">
    <property type="entry name" value="PilB3-like_C"/>
</dbReference>
<organism evidence="5 6">
    <name type="scientific">Cuniculiplasma divulgatum</name>
    <dbReference type="NCBI Taxonomy" id="1673428"/>
    <lineage>
        <taxon>Archaea</taxon>
        <taxon>Methanobacteriati</taxon>
        <taxon>Thermoplasmatota</taxon>
        <taxon>Thermoplasmata</taxon>
        <taxon>Thermoplasmatales</taxon>
        <taxon>Cuniculiplasmataceae</taxon>
        <taxon>Cuniculiplasma</taxon>
    </lineage>
</organism>
<feature type="domain" description="PilB3-like C-terminal" evidence="4">
    <location>
        <begin position="462"/>
        <end position="520"/>
    </location>
</feature>
<dbReference type="RefSeq" id="WP_148689630.1">
    <property type="nucleotide sequence ID" value="NZ_LT671858.1"/>
</dbReference>
<dbReference type="Gene3D" id="3.40.50.300">
    <property type="entry name" value="P-loop containing nucleotide triphosphate hydrolases"/>
    <property type="match status" value="1"/>
</dbReference>
<evidence type="ECO:0000256" key="1">
    <source>
        <dbReference type="ARBA" id="ARBA00006611"/>
    </source>
</evidence>
<dbReference type="PANTHER" id="PTHR30486:SF6">
    <property type="entry name" value="TYPE IV PILUS RETRACTATION ATPASE PILT"/>
    <property type="match status" value="1"/>
</dbReference>
<dbReference type="PANTHER" id="PTHR30486">
    <property type="entry name" value="TWITCHING MOTILITY PROTEIN PILT"/>
    <property type="match status" value="1"/>
</dbReference>
<dbReference type="Pfam" id="PF23989">
    <property type="entry name" value="PilB3_C"/>
    <property type="match status" value="1"/>
</dbReference>
<feature type="domain" description="Bacterial type II secretion system protein E" evidence="3">
    <location>
        <begin position="138"/>
        <end position="426"/>
    </location>
</feature>
<reference evidence="5 6" key="1">
    <citation type="submission" date="2016-04" db="EMBL/GenBank/DDBJ databases">
        <authorList>
            <person name="Evans L.H."/>
            <person name="Alamgir A."/>
            <person name="Owens N."/>
            <person name="Weber N.D."/>
            <person name="Virtaneva K."/>
            <person name="Barbian K."/>
            <person name="Babar A."/>
            <person name="Rosenke K."/>
        </authorList>
    </citation>
    <scope>NUCLEOTIDE SEQUENCE [LARGE SCALE GENOMIC DNA]</scope>
    <source>
        <strain evidence="6">S5(T) (JCM 30642 \VKM B-2941)</strain>
    </source>
</reference>
<proteinExistence type="inferred from homology"/>
<gene>
    <name evidence="5" type="ORF">CSP5_0715</name>
</gene>
<dbReference type="EMBL" id="LT671858">
    <property type="protein sequence ID" value="SIM52772.1"/>
    <property type="molecule type" value="Genomic_DNA"/>
</dbReference>
<feature type="region of interest" description="Disordered" evidence="2">
    <location>
        <begin position="1"/>
        <end position="23"/>
    </location>
</feature>
<dbReference type="Pfam" id="PF00437">
    <property type="entry name" value="T2SSE"/>
    <property type="match status" value="1"/>
</dbReference>